<dbReference type="Gene3D" id="2.60.120.260">
    <property type="entry name" value="Galactose-binding domain-like"/>
    <property type="match status" value="1"/>
</dbReference>
<evidence type="ECO:0000313" key="1">
    <source>
        <dbReference type="EMBL" id="OEH86531.1"/>
    </source>
</evidence>
<dbReference type="OrthoDB" id="2476785at2"/>
<evidence type="ECO:0000313" key="2">
    <source>
        <dbReference type="Proteomes" id="UP000095255"/>
    </source>
</evidence>
<dbReference type="NCBIfam" id="NF033675">
    <property type="entry name" value="NTTRR-F1"/>
    <property type="match status" value="1"/>
</dbReference>
<dbReference type="Proteomes" id="UP000095255">
    <property type="component" value="Unassembled WGS sequence"/>
</dbReference>
<reference evidence="1 2" key="1">
    <citation type="submission" date="2016-09" db="EMBL/GenBank/DDBJ databases">
        <title>Desulfuribacillus arsenicus sp. nov., an obligately anaerobic, dissimilatory arsenic- and antimonate-reducing bacterium isolated from anoxic sediments.</title>
        <authorList>
            <person name="Abin C.A."/>
            <person name="Hollibaugh J.T."/>
        </authorList>
    </citation>
    <scope>NUCLEOTIDE SEQUENCE [LARGE SCALE GENOMIC DNA]</scope>
    <source>
        <strain evidence="1 2">MLFW-2</strain>
    </source>
</reference>
<organism evidence="1 2">
    <name type="scientific">Desulfuribacillus stibiiarsenatis</name>
    <dbReference type="NCBI Taxonomy" id="1390249"/>
    <lineage>
        <taxon>Bacteria</taxon>
        <taxon>Bacillati</taxon>
        <taxon>Bacillota</taxon>
        <taxon>Desulfuribacillia</taxon>
        <taxon>Desulfuribacillales</taxon>
        <taxon>Desulfuribacillaceae</taxon>
        <taxon>Desulfuribacillus</taxon>
    </lineage>
</organism>
<gene>
    <name evidence="1" type="ORF">BHU72_13040</name>
</gene>
<dbReference type="AlphaFoldDB" id="A0A1E5L8S4"/>
<sequence length="59" mass="6048">MSFNELIVNGGFETGGLAPWVGLNAAITSQDSHSGFFAARLTGGAVNSYIFQTVPVTAG</sequence>
<protein>
    <submittedName>
        <fullName evidence="1">Uncharacterized protein</fullName>
    </submittedName>
</protein>
<name>A0A1E5L8S4_9FIRM</name>
<dbReference type="STRING" id="1390249.BHU72_13040"/>
<keyword evidence="2" id="KW-1185">Reference proteome</keyword>
<comment type="caution">
    <text evidence="1">The sequence shown here is derived from an EMBL/GenBank/DDBJ whole genome shotgun (WGS) entry which is preliminary data.</text>
</comment>
<proteinExistence type="predicted"/>
<accession>A0A1E5L8S4</accession>
<dbReference type="EMBL" id="MJAT01000003">
    <property type="protein sequence ID" value="OEH86531.1"/>
    <property type="molecule type" value="Genomic_DNA"/>
</dbReference>